<dbReference type="Proteomes" id="UP000094056">
    <property type="component" value="Unassembled WGS sequence"/>
</dbReference>
<dbReference type="SUPFAM" id="SSF109998">
    <property type="entry name" value="Triger factor/SurA peptide-binding domain-like"/>
    <property type="match status" value="1"/>
</dbReference>
<accession>A0A1E3XE61</accession>
<sequence>MNAKLNLTVPKPDKRSTQRQSKLLPVFMAALLIIIISAVILIYKKIDNIKTNPAGTALSPENIKDMALKLEKQGLNEISALTWKEYINTASLDNIDAANIWYRIGKLYQQDNEYAKAIESYYRSESYAKIQEIETEISRRIQECFESLGKFAALQYELDNRVSINKSKDEVVAEIGNQKITKSDLDQKIETTIEQQLLQLASYLPVEERNKQKEKMLKQFSSSSQKMNFLNQIILEEVFYRKAREENLMNDKNIRDLLKAQEKSFLARKFFEKELSEKINITESDLKNYYAAHKDDYIQPERVKISHILVSNDEDALKVREKLKDETFENVAKEMSLDKVTSEEGGEIKSWIENNGVTYIPGFGNSADAKKIIFETKSGKIADKDIKTDKGVHIIKVREYEDKTQRNFEEVAQEVYQSLRSEKEREIHTQLLNELKDRYDVVIHHALFAEKENNEQD</sequence>
<dbReference type="InterPro" id="IPR027304">
    <property type="entry name" value="Trigger_fact/SurA_dom_sf"/>
</dbReference>
<reference evidence="5 6" key="1">
    <citation type="submission" date="2016-07" db="EMBL/GenBank/DDBJ databases">
        <title>Draft genome of Scalindua rubra, obtained from a brine-seawater interface in the Red Sea, sheds light on salt adaptation in anammox bacteria.</title>
        <authorList>
            <person name="Speth D.R."/>
            <person name="Lagkouvardos I."/>
            <person name="Wang Y."/>
            <person name="Qian P.-Y."/>
            <person name="Dutilh B.E."/>
            <person name="Jetten M.S."/>
        </authorList>
    </citation>
    <scope>NUCLEOTIDE SEQUENCE [LARGE SCALE GENOMIC DNA]</scope>
    <source>
        <strain evidence="5">BSI-1</strain>
    </source>
</reference>
<name>A0A1E3XE61_9BACT</name>
<dbReference type="PROSITE" id="PS50198">
    <property type="entry name" value="PPIC_PPIASE_2"/>
    <property type="match status" value="1"/>
</dbReference>
<dbReference type="Gene3D" id="3.10.50.40">
    <property type="match status" value="1"/>
</dbReference>
<feature type="transmembrane region" description="Helical" evidence="3">
    <location>
        <begin position="23"/>
        <end position="43"/>
    </location>
</feature>
<keyword evidence="1 5" id="KW-0413">Isomerase</keyword>
<organism evidence="5 6">
    <name type="scientific">Candidatus Scalindua rubra</name>
    <dbReference type="NCBI Taxonomy" id="1872076"/>
    <lineage>
        <taxon>Bacteria</taxon>
        <taxon>Pseudomonadati</taxon>
        <taxon>Planctomycetota</taxon>
        <taxon>Candidatus Brocadiia</taxon>
        <taxon>Candidatus Brocadiales</taxon>
        <taxon>Candidatus Scalinduaceae</taxon>
        <taxon>Candidatus Scalindua</taxon>
    </lineage>
</organism>
<keyword evidence="3" id="KW-0812">Transmembrane</keyword>
<dbReference type="InterPro" id="IPR019734">
    <property type="entry name" value="TPR_rpt"/>
</dbReference>
<evidence type="ECO:0000313" key="5">
    <source>
        <dbReference type="EMBL" id="ODS33922.1"/>
    </source>
</evidence>
<dbReference type="Pfam" id="PF13145">
    <property type="entry name" value="Rotamase_2"/>
    <property type="match status" value="1"/>
</dbReference>
<keyword evidence="2" id="KW-0802">TPR repeat</keyword>
<protein>
    <submittedName>
        <fullName evidence="5">Putative peptidyl-prolyl cis-trans isomerase</fullName>
    </submittedName>
</protein>
<gene>
    <name evidence="5" type="ORF">SCARUB_00895</name>
</gene>
<evidence type="ECO:0000256" key="3">
    <source>
        <dbReference type="SAM" id="Phobius"/>
    </source>
</evidence>
<feature type="domain" description="PpiC" evidence="4">
    <location>
        <begin position="300"/>
        <end position="399"/>
    </location>
</feature>
<dbReference type="InterPro" id="IPR046357">
    <property type="entry name" value="PPIase_dom_sf"/>
</dbReference>
<dbReference type="PANTHER" id="PTHR47245:SF2">
    <property type="entry name" value="PEPTIDYL-PROLYL CIS-TRANS ISOMERASE HP_0175-RELATED"/>
    <property type="match status" value="1"/>
</dbReference>
<dbReference type="GO" id="GO:0003755">
    <property type="term" value="F:peptidyl-prolyl cis-trans isomerase activity"/>
    <property type="evidence" value="ECO:0007669"/>
    <property type="project" value="UniProtKB-KW"/>
</dbReference>
<keyword evidence="3" id="KW-1133">Transmembrane helix</keyword>
<dbReference type="EMBL" id="MAYW01000016">
    <property type="protein sequence ID" value="ODS33922.1"/>
    <property type="molecule type" value="Genomic_DNA"/>
</dbReference>
<keyword evidence="3" id="KW-0472">Membrane</keyword>
<evidence type="ECO:0000256" key="2">
    <source>
        <dbReference type="PROSITE-ProRule" id="PRU00339"/>
    </source>
</evidence>
<dbReference type="InterPro" id="IPR000297">
    <property type="entry name" value="PPIase_PpiC"/>
</dbReference>
<proteinExistence type="predicted"/>
<keyword evidence="1" id="KW-0697">Rotamase</keyword>
<dbReference type="AlphaFoldDB" id="A0A1E3XE61"/>
<evidence type="ECO:0000313" key="6">
    <source>
        <dbReference type="Proteomes" id="UP000094056"/>
    </source>
</evidence>
<dbReference type="InterPro" id="IPR050245">
    <property type="entry name" value="PrsA_foldase"/>
</dbReference>
<comment type="caution">
    <text evidence="5">The sequence shown here is derived from an EMBL/GenBank/DDBJ whole genome shotgun (WGS) entry which is preliminary data.</text>
</comment>
<dbReference type="SUPFAM" id="SSF54534">
    <property type="entry name" value="FKBP-like"/>
    <property type="match status" value="1"/>
</dbReference>
<evidence type="ECO:0000256" key="1">
    <source>
        <dbReference type="PROSITE-ProRule" id="PRU00278"/>
    </source>
</evidence>
<dbReference type="PROSITE" id="PS50005">
    <property type="entry name" value="TPR"/>
    <property type="match status" value="1"/>
</dbReference>
<evidence type="ECO:0000259" key="4">
    <source>
        <dbReference type="PROSITE" id="PS50198"/>
    </source>
</evidence>
<feature type="repeat" description="TPR" evidence="2">
    <location>
        <begin position="98"/>
        <end position="131"/>
    </location>
</feature>
<dbReference type="PANTHER" id="PTHR47245">
    <property type="entry name" value="PEPTIDYLPROLYL ISOMERASE"/>
    <property type="match status" value="1"/>
</dbReference>